<protein>
    <recommendedName>
        <fullName evidence="2">non-specific serine/threonine protein kinase</fullName>
        <ecNumber evidence="2">2.7.11.1</ecNumber>
    </recommendedName>
</protein>
<dbReference type="PROSITE" id="PS51285">
    <property type="entry name" value="AGC_KINASE_CTER"/>
    <property type="match status" value="1"/>
</dbReference>
<dbReference type="InterPro" id="IPR000719">
    <property type="entry name" value="Prot_kinase_dom"/>
</dbReference>
<keyword evidence="3" id="KW-0723">Serine/threonine-protein kinase</keyword>
<reference evidence="15 16" key="1">
    <citation type="submission" date="2020-04" db="EMBL/GenBank/DDBJ databases">
        <authorList>
            <person name="Laetsch R D."/>
            <person name="Stevens L."/>
            <person name="Kumar S."/>
            <person name="Blaxter L. M."/>
        </authorList>
    </citation>
    <scope>NUCLEOTIDE SEQUENCE [LARGE SCALE GENOMIC DNA]</scope>
</reference>
<dbReference type="FunFam" id="3.30.200.20:FF:000192">
    <property type="entry name" value="Serine/threonine-protein kinase cot-1"/>
    <property type="match status" value="1"/>
</dbReference>
<comment type="caution">
    <text evidence="15">The sequence shown here is derived from an EMBL/GenBank/DDBJ whole genome shotgun (WGS) entry which is preliminary data.</text>
</comment>
<dbReference type="GO" id="GO:0004674">
    <property type="term" value="F:protein serine/threonine kinase activity"/>
    <property type="evidence" value="ECO:0007669"/>
    <property type="project" value="UniProtKB-KW"/>
</dbReference>
<evidence type="ECO:0000259" key="13">
    <source>
        <dbReference type="PROSITE" id="PS50011"/>
    </source>
</evidence>
<dbReference type="GO" id="GO:0005524">
    <property type="term" value="F:ATP binding"/>
    <property type="evidence" value="ECO:0007669"/>
    <property type="project" value="UniProtKB-UniRule"/>
</dbReference>
<name>A0A8S1F2E9_9PELO</name>
<dbReference type="PROSITE" id="PS50011">
    <property type="entry name" value="PROTEIN_KINASE_DOM"/>
    <property type="match status" value="1"/>
</dbReference>
<dbReference type="SMART" id="SM00220">
    <property type="entry name" value="S_TKc"/>
    <property type="match status" value="1"/>
</dbReference>
<dbReference type="InterPro" id="IPR008271">
    <property type="entry name" value="Ser/Thr_kinase_AS"/>
</dbReference>
<dbReference type="SMART" id="SM00133">
    <property type="entry name" value="S_TK_X"/>
    <property type="match status" value="1"/>
</dbReference>
<dbReference type="InterPro" id="IPR000961">
    <property type="entry name" value="AGC-kinase_C"/>
</dbReference>
<evidence type="ECO:0000256" key="8">
    <source>
        <dbReference type="ARBA" id="ARBA00022840"/>
    </source>
</evidence>
<feature type="domain" description="AGC-kinase C-terminal" evidence="14">
    <location>
        <begin position="717"/>
        <end position="781"/>
    </location>
</feature>
<proteinExistence type="inferred from homology"/>
<keyword evidence="4" id="KW-0597">Phosphoprotein</keyword>
<comment type="catalytic activity">
    <reaction evidence="9">
        <text>L-threonyl-[protein] + ATP = O-phospho-L-threonyl-[protein] + ADP + H(+)</text>
        <dbReference type="Rhea" id="RHEA:46608"/>
        <dbReference type="Rhea" id="RHEA-COMP:11060"/>
        <dbReference type="Rhea" id="RHEA-COMP:11605"/>
        <dbReference type="ChEBI" id="CHEBI:15378"/>
        <dbReference type="ChEBI" id="CHEBI:30013"/>
        <dbReference type="ChEBI" id="CHEBI:30616"/>
        <dbReference type="ChEBI" id="CHEBI:61977"/>
        <dbReference type="ChEBI" id="CHEBI:456216"/>
        <dbReference type="EC" id="2.7.11.1"/>
    </reaction>
</comment>
<dbReference type="GO" id="GO:0043065">
    <property type="term" value="P:positive regulation of apoptotic process"/>
    <property type="evidence" value="ECO:0007669"/>
    <property type="project" value="TreeGrafter"/>
</dbReference>
<keyword evidence="5" id="KW-0808">Transferase</keyword>
<dbReference type="PROSITE" id="PS00108">
    <property type="entry name" value="PROTEIN_KINASE_ST"/>
    <property type="match status" value="1"/>
</dbReference>
<dbReference type="EMBL" id="CADEPM010000007">
    <property type="protein sequence ID" value="CAB3408178.1"/>
    <property type="molecule type" value="Genomic_DNA"/>
</dbReference>
<evidence type="ECO:0000256" key="2">
    <source>
        <dbReference type="ARBA" id="ARBA00012513"/>
    </source>
</evidence>
<evidence type="ECO:0000256" key="4">
    <source>
        <dbReference type="ARBA" id="ARBA00022553"/>
    </source>
</evidence>
<dbReference type="GO" id="GO:0000082">
    <property type="term" value="P:G1/S transition of mitotic cell cycle"/>
    <property type="evidence" value="ECO:0007669"/>
    <property type="project" value="TreeGrafter"/>
</dbReference>
<evidence type="ECO:0000256" key="11">
    <source>
        <dbReference type="PROSITE-ProRule" id="PRU10141"/>
    </source>
</evidence>
<dbReference type="OrthoDB" id="2156623at2759"/>
<evidence type="ECO:0000256" key="6">
    <source>
        <dbReference type="ARBA" id="ARBA00022741"/>
    </source>
</evidence>
<dbReference type="Proteomes" id="UP000494206">
    <property type="component" value="Unassembled WGS sequence"/>
</dbReference>
<dbReference type="AlphaFoldDB" id="A0A8S1F2E9"/>
<evidence type="ECO:0000256" key="9">
    <source>
        <dbReference type="ARBA" id="ARBA00047899"/>
    </source>
</evidence>
<keyword evidence="6 11" id="KW-0547">Nucleotide-binding</keyword>
<evidence type="ECO:0000313" key="16">
    <source>
        <dbReference type="Proteomes" id="UP000494206"/>
    </source>
</evidence>
<evidence type="ECO:0000256" key="1">
    <source>
        <dbReference type="ARBA" id="ARBA00009903"/>
    </source>
</evidence>
<evidence type="ECO:0000256" key="12">
    <source>
        <dbReference type="SAM" id="MobiDB-lite"/>
    </source>
</evidence>
<organism evidence="15 16">
    <name type="scientific">Caenorhabditis bovis</name>
    <dbReference type="NCBI Taxonomy" id="2654633"/>
    <lineage>
        <taxon>Eukaryota</taxon>
        <taxon>Metazoa</taxon>
        <taxon>Ecdysozoa</taxon>
        <taxon>Nematoda</taxon>
        <taxon>Chromadorea</taxon>
        <taxon>Rhabditida</taxon>
        <taxon>Rhabditina</taxon>
        <taxon>Rhabditomorpha</taxon>
        <taxon>Rhabditoidea</taxon>
        <taxon>Rhabditidae</taxon>
        <taxon>Peloderinae</taxon>
        <taxon>Caenorhabditis</taxon>
    </lineage>
</organism>
<comment type="catalytic activity">
    <reaction evidence="10">
        <text>L-seryl-[protein] + ATP = O-phospho-L-seryl-[protein] + ADP + H(+)</text>
        <dbReference type="Rhea" id="RHEA:17989"/>
        <dbReference type="Rhea" id="RHEA-COMP:9863"/>
        <dbReference type="Rhea" id="RHEA-COMP:11604"/>
        <dbReference type="ChEBI" id="CHEBI:15378"/>
        <dbReference type="ChEBI" id="CHEBI:29999"/>
        <dbReference type="ChEBI" id="CHEBI:30616"/>
        <dbReference type="ChEBI" id="CHEBI:83421"/>
        <dbReference type="ChEBI" id="CHEBI:456216"/>
        <dbReference type="EC" id="2.7.11.1"/>
    </reaction>
</comment>
<feature type="region of interest" description="Disordered" evidence="12">
    <location>
        <begin position="1"/>
        <end position="63"/>
    </location>
</feature>
<accession>A0A8S1F2E9</accession>
<gene>
    <name evidence="15" type="ORF">CBOVIS_LOCUS9988</name>
</gene>
<dbReference type="Gene3D" id="3.30.200.20">
    <property type="entry name" value="Phosphorylase Kinase, domain 1"/>
    <property type="match status" value="2"/>
</dbReference>
<dbReference type="EC" id="2.7.11.1" evidence="2"/>
<keyword evidence="8 11" id="KW-0067">ATP-binding</keyword>
<dbReference type="Pfam" id="PF00069">
    <property type="entry name" value="Pkinase"/>
    <property type="match status" value="1"/>
</dbReference>
<dbReference type="PANTHER" id="PTHR24356:SF418">
    <property type="entry name" value="SERINE_THREONINE-PROTEIN KINASE WARTS"/>
    <property type="match status" value="1"/>
</dbReference>
<feature type="compositionally biased region" description="Basic and acidic residues" evidence="12">
    <location>
        <begin position="21"/>
        <end position="37"/>
    </location>
</feature>
<evidence type="ECO:0000313" key="15">
    <source>
        <dbReference type="EMBL" id="CAB3408178.1"/>
    </source>
</evidence>
<dbReference type="PANTHER" id="PTHR24356">
    <property type="entry name" value="SERINE/THREONINE-PROTEIN KINASE"/>
    <property type="match status" value="1"/>
</dbReference>
<comment type="similarity">
    <text evidence="1">Belongs to the protein kinase superfamily. AGC Ser/Thr protein kinase family.</text>
</comment>
<dbReference type="PROSITE" id="PS00107">
    <property type="entry name" value="PROTEIN_KINASE_ATP"/>
    <property type="match status" value="1"/>
</dbReference>
<evidence type="ECO:0000256" key="3">
    <source>
        <dbReference type="ARBA" id="ARBA00022527"/>
    </source>
</evidence>
<feature type="region of interest" description="Disordered" evidence="12">
    <location>
        <begin position="103"/>
        <end position="122"/>
    </location>
</feature>
<dbReference type="GO" id="GO:0007010">
    <property type="term" value="P:cytoskeleton organization"/>
    <property type="evidence" value="ECO:0007669"/>
    <property type="project" value="UniProtKB-ARBA"/>
</dbReference>
<evidence type="ECO:0000256" key="10">
    <source>
        <dbReference type="ARBA" id="ARBA00048679"/>
    </source>
</evidence>
<dbReference type="Gene3D" id="1.10.510.10">
    <property type="entry name" value="Transferase(Phosphotransferase) domain 1"/>
    <property type="match status" value="2"/>
</dbReference>
<feature type="region of interest" description="Disordered" evidence="12">
    <location>
        <begin position="786"/>
        <end position="814"/>
    </location>
</feature>
<evidence type="ECO:0000256" key="5">
    <source>
        <dbReference type="ARBA" id="ARBA00022679"/>
    </source>
</evidence>
<dbReference type="InterPro" id="IPR017441">
    <property type="entry name" value="Protein_kinase_ATP_BS"/>
</dbReference>
<dbReference type="GO" id="GO:0046620">
    <property type="term" value="P:regulation of organ growth"/>
    <property type="evidence" value="ECO:0007669"/>
    <property type="project" value="TreeGrafter"/>
</dbReference>
<keyword evidence="7" id="KW-0418">Kinase</keyword>
<dbReference type="GO" id="GO:0035329">
    <property type="term" value="P:hippo signaling"/>
    <property type="evidence" value="ECO:0007669"/>
    <property type="project" value="TreeGrafter"/>
</dbReference>
<evidence type="ECO:0000256" key="7">
    <source>
        <dbReference type="ARBA" id="ARBA00022777"/>
    </source>
</evidence>
<feature type="domain" description="Protein kinase" evidence="13">
    <location>
        <begin position="419"/>
        <end position="716"/>
    </location>
</feature>
<dbReference type="InterPro" id="IPR050236">
    <property type="entry name" value="Ser_Thr_kinase_AGC"/>
</dbReference>
<feature type="compositionally biased region" description="Basic and acidic residues" evidence="12">
    <location>
        <begin position="1"/>
        <end position="10"/>
    </location>
</feature>
<keyword evidence="16" id="KW-1185">Reference proteome</keyword>
<dbReference type="SUPFAM" id="SSF56112">
    <property type="entry name" value="Protein kinase-like (PK-like)"/>
    <property type="match status" value="1"/>
</dbReference>
<sequence>MRPAEKRDGTTQEIRVGRHRDKLEEIRESLKAFEHENNSSNTDHSNENGESSSSRHEYAQKSRVATTFQRMPTEHEMVYRNVQHKDVVNRNGNTVQHTVDETRIHTSPSSYRPPPSYHANNNVSPVFQRPPPPAYDAPSNTQRVTPVPFDTHRTHLHIKTQPKSNKMPIQHYKNMAPPPPGKSTISIETNIPDAFRNMAISSSGKTQPLYHTSLDKKTANSVVSINVASPQTTRINVGDSPISSKSFLIGPRYTSDADRTKIFVNYTDELRQDPRLVPSTSAANENVETMNLRHMLFKPPNLDITFQAMNQYGENLQRYVQDVKRCTSPIDKSILEMYSKNTRRCQACKPNMFRFYMEQHVERLLQQYREREKRMRQLEKEMNAAELPTAMRQRMLEFLQQKESRYTRLRRQKMSKDHFTILKPIGVGAFGKVLLVRKKDTGKAYAMKCLEKADIIMKQQAAHVKAERDILAEADSPWIVRLFFSFQDESCLYFIMEYVPGGDMMTLLIQKGIFEESLARFYIAELTCAIEYVHSVGFIHRDIKPDNILIDQFGHIKLTDFGLCTGLRWTHDRRYYGPENEHQRMDSFSLPPEIEKNIKVLSARQQTRRIFAHSVVGTGNYMAPEVITRSGHTQSCDWWSMGVILYEMVFGRVPFHAENAHETQFRIVNWRQFLDLSCGAHLTMDCLDMVTSLVCDVPNRLGSHGGASQIKRHPWFKGIDFTNLRKSRAEYIPQVSHAEDTSNFDTFELNDKIEPPKVRSINNPAFYEFTYRHFFDTDSLGCPSLRPSGRRPSLRPLLENGVFDGQSEDDSSHI</sequence>
<dbReference type="CDD" id="cd21774">
    <property type="entry name" value="MobB_LATS"/>
    <property type="match status" value="1"/>
</dbReference>
<feature type="compositionally biased region" description="Polar residues" evidence="12">
    <location>
        <begin position="38"/>
        <end position="52"/>
    </location>
</feature>
<dbReference type="InterPro" id="IPR011009">
    <property type="entry name" value="Kinase-like_dom_sf"/>
</dbReference>
<feature type="binding site" evidence="11">
    <location>
        <position position="458"/>
    </location>
    <ligand>
        <name>ATP</name>
        <dbReference type="ChEBI" id="CHEBI:30616"/>
    </ligand>
</feature>
<evidence type="ECO:0000259" key="14">
    <source>
        <dbReference type="PROSITE" id="PS51285"/>
    </source>
</evidence>
<dbReference type="FunFam" id="1.10.510.10:FF:000024">
    <property type="entry name" value="Probable serine/threonine-protein kinase cot-1"/>
    <property type="match status" value="1"/>
</dbReference>